<protein>
    <submittedName>
        <fullName evidence="12">ERAD-associated E3 ubiquitin-protein ligase HRD1B-like</fullName>
    </submittedName>
</protein>
<evidence type="ECO:0000256" key="6">
    <source>
        <dbReference type="ARBA" id="ARBA00022833"/>
    </source>
</evidence>
<comment type="similarity">
    <text evidence="2">Belongs to the HRD1 family.</text>
</comment>
<evidence type="ECO:0000256" key="3">
    <source>
        <dbReference type="ARBA" id="ARBA00022723"/>
    </source>
</evidence>
<keyword evidence="5" id="KW-0256">Endoplasmic reticulum</keyword>
<dbReference type="InterPro" id="IPR001841">
    <property type="entry name" value="Znf_RING"/>
</dbReference>
<dbReference type="GO" id="GO:0043161">
    <property type="term" value="P:proteasome-mediated ubiquitin-dependent protein catabolic process"/>
    <property type="evidence" value="ECO:0007669"/>
    <property type="project" value="TreeGrafter"/>
</dbReference>
<feature type="transmembrane region" description="Helical" evidence="9">
    <location>
        <begin position="27"/>
        <end position="49"/>
    </location>
</feature>
<proteinExistence type="inferred from homology"/>
<dbReference type="PANTHER" id="PTHR22763">
    <property type="entry name" value="RING ZINC FINGER PROTEIN"/>
    <property type="match status" value="1"/>
</dbReference>
<evidence type="ECO:0000256" key="7">
    <source>
        <dbReference type="PROSITE-ProRule" id="PRU00175"/>
    </source>
</evidence>
<dbReference type="GO" id="GO:0008270">
    <property type="term" value="F:zinc ion binding"/>
    <property type="evidence" value="ECO:0007669"/>
    <property type="project" value="UniProtKB-KW"/>
</dbReference>
<dbReference type="AlphaFoldDB" id="A0AB40AQV0"/>
<keyword evidence="4 7" id="KW-0863">Zinc-finger</keyword>
<dbReference type="Pfam" id="PF13639">
    <property type="entry name" value="zf-RING_2"/>
    <property type="match status" value="1"/>
</dbReference>
<evidence type="ECO:0000256" key="8">
    <source>
        <dbReference type="SAM" id="MobiDB-lite"/>
    </source>
</evidence>
<keyword evidence="3" id="KW-0479">Metal-binding</keyword>
<name>A0AB40AQV0_DIOCR</name>
<evidence type="ECO:0000256" key="2">
    <source>
        <dbReference type="ARBA" id="ARBA00010089"/>
    </source>
</evidence>
<evidence type="ECO:0000259" key="10">
    <source>
        <dbReference type="PROSITE" id="PS50089"/>
    </source>
</evidence>
<keyword evidence="11" id="KW-1185">Reference proteome</keyword>
<gene>
    <name evidence="12" type="primary">LOC120253010</name>
</gene>
<comment type="subcellular location">
    <subcellularLocation>
        <location evidence="1">Endoplasmic reticulum membrane</location>
        <topology evidence="1">Multi-pass membrane protein</topology>
    </subcellularLocation>
</comment>
<dbReference type="GO" id="GO:0005789">
    <property type="term" value="C:endoplasmic reticulum membrane"/>
    <property type="evidence" value="ECO:0007669"/>
    <property type="project" value="UniProtKB-SubCell"/>
</dbReference>
<accession>A0AB40AQV0</accession>
<feature type="region of interest" description="Disordered" evidence="8">
    <location>
        <begin position="204"/>
        <end position="227"/>
    </location>
</feature>
<evidence type="ECO:0000313" key="11">
    <source>
        <dbReference type="Proteomes" id="UP001515500"/>
    </source>
</evidence>
<dbReference type="PANTHER" id="PTHR22763:SF184">
    <property type="entry name" value="E3 UBIQUITIN-PROTEIN LIGASE SYNOVIOLIN"/>
    <property type="match status" value="1"/>
</dbReference>
<dbReference type="PROSITE" id="PS50089">
    <property type="entry name" value="ZF_RING_2"/>
    <property type="match status" value="1"/>
</dbReference>
<feature type="domain" description="RING-type" evidence="10">
    <location>
        <begin position="144"/>
        <end position="182"/>
    </location>
</feature>
<dbReference type="SMART" id="SM00184">
    <property type="entry name" value="RING"/>
    <property type="match status" value="1"/>
</dbReference>
<evidence type="ECO:0000256" key="5">
    <source>
        <dbReference type="ARBA" id="ARBA00022824"/>
    </source>
</evidence>
<dbReference type="InterPro" id="IPR058051">
    <property type="entry name" value="Znf_RING_synoviolin"/>
</dbReference>
<keyword evidence="9" id="KW-0472">Membrane</keyword>
<dbReference type="RefSeq" id="XP_039117178.1">
    <property type="nucleotide sequence ID" value="XM_039261244.1"/>
</dbReference>
<dbReference type="CDD" id="cd16479">
    <property type="entry name" value="RING-H2_synoviolin"/>
    <property type="match status" value="1"/>
</dbReference>
<keyword evidence="6" id="KW-0862">Zinc</keyword>
<evidence type="ECO:0000256" key="4">
    <source>
        <dbReference type="ARBA" id="ARBA00022771"/>
    </source>
</evidence>
<organism evidence="11 12">
    <name type="scientific">Dioscorea cayennensis subsp. rotundata</name>
    <name type="common">White Guinea yam</name>
    <name type="synonym">Dioscorea rotundata</name>
    <dbReference type="NCBI Taxonomy" id="55577"/>
    <lineage>
        <taxon>Eukaryota</taxon>
        <taxon>Viridiplantae</taxon>
        <taxon>Streptophyta</taxon>
        <taxon>Embryophyta</taxon>
        <taxon>Tracheophyta</taxon>
        <taxon>Spermatophyta</taxon>
        <taxon>Magnoliopsida</taxon>
        <taxon>Liliopsida</taxon>
        <taxon>Dioscoreales</taxon>
        <taxon>Dioscoreaceae</taxon>
        <taxon>Dioscorea</taxon>
    </lineage>
</organism>
<dbReference type="GO" id="GO:0061630">
    <property type="term" value="F:ubiquitin protein ligase activity"/>
    <property type="evidence" value="ECO:0007669"/>
    <property type="project" value="UniProtKB-EC"/>
</dbReference>
<keyword evidence="9" id="KW-1133">Transmembrane helix</keyword>
<evidence type="ECO:0000256" key="9">
    <source>
        <dbReference type="SAM" id="Phobius"/>
    </source>
</evidence>
<reference evidence="12" key="1">
    <citation type="submission" date="2025-08" db="UniProtKB">
        <authorList>
            <consortium name="RefSeq"/>
        </authorList>
    </citation>
    <scope>IDENTIFICATION</scope>
</reference>
<dbReference type="GeneID" id="120253010"/>
<dbReference type="InterPro" id="IPR050731">
    <property type="entry name" value="HRD1_E3_ubiq-ligases"/>
</dbReference>
<dbReference type="GO" id="GO:0036503">
    <property type="term" value="P:ERAD pathway"/>
    <property type="evidence" value="ECO:0007669"/>
    <property type="project" value="TreeGrafter"/>
</dbReference>
<dbReference type="Proteomes" id="UP001515500">
    <property type="component" value="Chromosome 25"/>
</dbReference>
<evidence type="ECO:0000256" key="1">
    <source>
        <dbReference type="ARBA" id="ARBA00004477"/>
    </source>
</evidence>
<evidence type="ECO:0000313" key="12">
    <source>
        <dbReference type="RefSeq" id="XP_039117178.1"/>
    </source>
</evidence>
<sequence>MARACSTHFSISVSQPYSVITPNFFDFYLHVPVFGNISGVCICYICILCHQHVFWRTSKGKSIYAFILDIARDLIHFYMNATFLYTAFVTHRMSLSALYQLRISYIKVLNRVTACIRYWKITTNMNRYLKEATPQDFYENDTTCVICRDEMFRAKKLPCGHIFHVECLLSWMQENDSCPTCRSSVVRHEKNSIIVQQCRIPSQSYRTGPAETATSRHESDESENGVMERVTTNQHQARLQAAVRAASIYGKSCVSIHIQSSSHGI</sequence>
<dbReference type="Gene3D" id="3.30.40.10">
    <property type="entry name" value="Zinc/RING finger domain, C3HC4 (zinc finger)"/>
    <property type="match status" value="1"/>
</dbReference>
<dbReference type="InterPro" id="IPR013083">
    <property type="entry name" value="Znf_RING/FYVE/PHD"/>
</dbReference>
<dbReference type="SUPFAM" id="SSF57850">
    <property type="entry name" value="RING/U-box"/>
    <property type="match status" value="1"/>
</dbReference>
<keyword evidence="9" id="KW-0812">Transmembrane</keyword>